<reference evidence="11 12" key="1">
    <citation type="submission" date="2024-09" db="EMBL/GenBank/DDBJ databases">
        <authorList>
            <person name="Sun Q."/>
            <person name="Mori K."/>
        </authorList>
    </citation>
    <scope>NUCLEOTIDE SEQUENCE [LARGE SCALE GENOMIC DNA]</scope>
    <source>
        <strain evidence="11 12">TBRC 5777</strain>
    </source>
</reference>
<evidence type="ECO:0000256" key="5">
    <source>
        <dbReference type="ARBA" id="ARBA00022729"/>
    </source>
</evidence>
<protein>
    <submittedName>
        <fullName evidence="11">C-type cytochrome</fullName>
    </submittedName>
</protein>
<dbReference type="InterPro" id="IPR036909">
    <property type="entry name" value="Cyt_c-like_dom_sf"/>
</dbReference>
<keyword evidence="2" id="KW-1003">Cell membrane</keyword>
<dbReference type="InterPro" id="IPR014353">
    <property type="entry name" value="Membr-bd_ADH_cyt_c"/>
</dbReference>
<gene>
    <name evidence="11" type="ORF">ACFFGY_05605</name>
</gene>
<keyword evidence="6" id="KW-0677">Repeat</keyword>
<name>A0ABV6JPR8_9PROT</name>
<dbReference type="InterPro" id="IPR051459">
    <property type="entry name" value="Cytochrome_c-type_DH"/>
</dbReference>
<evidence type="ECO:0000256" key="7">
    <source>
        <dbReference type="ARBA" id="ARBA00023004"/>
    </source>
</evidence>
<comment type="caution">
    <text evidence="11">The sequence shown here is derived from an EMBL/GenBank/DDBJ whole genome shotgun (WGS) entry which is preliminary data.</text>
</comment>
<accession>A0ABV6JPR8</accession>
<feature type="domain" description="Cytochrome c" evidence="10">
    <location>
        <begin position="188"/>
        <end position="296"/>
    </location>
</feature>
<proteinExistence type="predicted"/>
<dbReference type="Gene3D" id="1.10.760.10">
    <property type="entry name" value="Cytochrome c-like domain"/>
    <property type="match status" value="3"/>
</dbReference>
<dbReference type="RefSeq" id="WP_377043440.1">
    <property type="nucleotide sequence ID" value="NZ_JBHLUN010000005.1"/>
</dbReference>
<evidence type="ECO:0000256" key="9">
    <source>
        <dbReference type="PROSITE-ProRule" id="PRU00433"/>
    </source>
</evidence>
<organism evidence="11 12">
    <name type="scientific">Roseomonas elaeocarpi</name>
    <dbReference type="NCBI Taxonomy" id="907779"/>
    <lineage>
        <taxon>Bacteria</taxon>
        <taxon>Pseudomonadati</taxon>
        <taxon>Pseudomonadota</taxon>
        <taxon>Alphaproteobacteria</taxon>
        <taxon>Acetobacterales</taxon>
        <taxon>Roseomonadaceae</taxon>
        <taxon>Roseomonas</taxon>
    </lineage>
</organism>
<evidence type="ECO:0000313" key="12">
    <source>
        <dbReference type="Proteomes" id="UP001589865"/>
    </source>
</evidence>
<evidence type="ECO:0000256" key="8">
    <source>
        <dbReference type="ARBA" id="ARBA00023136"/>
    </source>
</evidence>
<sequence length="424" mass="45612">MIRAILSAGLSASLYAVLYAVFWAGPALLGTLATARAADQGYELIERGRYVATVSDCVACHSAPGGVPYAGGTRLFTPFGTLVGPNITPDKETGMGLYTEAEFRRVLREGIGRGEKRLYPAMPYPAFSKLSDDDITALYAYMMSIQPVRNVVEANQLPFPFNQRILMLGWNWLNFDPKPLEVRTDKPAEWNRGRYLVEAAGHCGACHTPKTMLGADDTSRALRGTSLQGWVAPDITGDRRYGVGRWSVEQIVQYLQNGSNGHSNASGPMAEEIQNSSSRMTEGDLRAIAVYLLDQEGRSGPAPTPVAATDPRMVAGAAIFKDRCSACHGDNGQGASYLFPRLADSGVVQADDPATLIHLVLAGSRAAATDRLPTAPAMPPFHWRFTDEQVASVLTYIRNSWGNAAPAVPPGDVGKLRAPLLAGE</sequence>
<dbReference type="PIRSF" id="PIRSF000018">
    <property type="entry name" value="Mb_ADH_cyt_c"/>
    <property type="match status" value="1"/>
</dbReference>
<keyword evidence="5" id="KW-0732">Signal</keyword>
<keyword evidence="12" id="KW-1185">Reference proteome</keyword>
<keyword evidence="7 9" id="KW-0408">Iron</keyword>
<dbReference type="Proteomes" id="UP001589865">
    <property type="component" value="Unassembled WGS sequence"/>
</dbReference>
<dbReference type="InterPro" id="IPR009056">
    <property type="entry name" value="Cyt_c-like_dom"/>
</dbReference>
<dbReference type="SUPFAM" id="SSF46626">
    <property type="entry name" value="Cytochrome c"/>
    <property type="match status" value="3"/>
</dbReference>
<dbReference type="PANTHER" id="PTHR35008:SF8">
    <property type="entry name" value="ALCOHOL DEHYDROGENASE CYTOCHROME C SUBUNIT"/>
    <property type="match status" value="1"/>
</dbReference>
<keyword evidence="8" id="KW-0472">Membrane</keyword>
<dbReference type="Pfam" id="PF00034">
    <property type="entry name" value="Cytochrom_C"/>
    <property type="match status" value="2"/>
</dbReference>
<dbReference type="PROSITE" id="PS51007">
    <property type="entry name" value="CYTC"/>
    <property type="match status" value="3"/>
</dbReference>
<dbReference type="PANTHER" id="PTHR35008">
    <property type="entry name" value="BLL4482 PROTEIN-RELATED"/>
    <property type="match status" value="1"/>
</dbReference>
<dbReference type="EMBL" id="JBHLUN010000005">
    <property type="protein sequence ID" value="MFC0407715.1"/>
    <property type="molecule type" value="Genomic_DNA"/>
</dbReference>
<keyword evidence="4 9" id="KW-0479">Metal-binding</keyword>
<evidence type="ECO:0000259" key="10">
    <source>
        <dbReference type="PROSITE" id="PS51007"/>
    </source>
</evidence>
<evidence type="ECO:0000256" key="4">
    <source>
        <dbReference type="ARBA" id="ARBA00022723"/>
    </source>
</evidence>
<evidence type="ECO:0000256" key="3">
    <source>
        <dbReference type="ARBA" id="ARBA00022617"/>
    </source>
</evidence>
<evidence type="ECO:0000256" key="1">
    <source>
        <dbReference type="ARBA" id="ARBA00004236"/>
    </source>
</evidence>
<feature type="domain" description="Cytochrome c" evidence="10">
    <location>
        <begin position="43"/>
        <end position="146"/>
    </location>
</feature>
<evidence type="ECO:0000256" key="2">
    <source>
        <dbReference type="ARBA" id="ARBA00022475"/>
    </source>
</evidence>
<evidence type="ECO:0000313" key="11">
    <source>
        <dbReference type="EMBL" id="MFC0407715.1"/>
    </source>
</evidence>
<evidence type="ECO:0000256" key="6">
    <source>
        <dbReference type="ARBA" id="ARBA00022737"/>
    </source>
</evidence>
<keyword evidence="3 9" id="KW-0349">Heme</keyword>
<comment type="subcellular location">
    <subcellularLocation>
        <location evidence="1">Cell membrane</location>
    </subcellularLocation>
</comment>
<feature type="domain" description="Cytochrome c" evidence="10">
    <location>
        <begin position="311"/>
        <end position="401"/>
    </location>
</feature>